<organism evidence="6 7">
    <name type="scientific">Pseudomonas chlororaphis O6</name>
    <dbReference type="NCBI Taxonomy" id="1037915"/>
    <lineage>
        <taxon>Bacteria</taxon>
        <taxon>Pseudomonadati</taxon>
        <taxon>Pseudomonadota</taxon>
        <taxon>Gammaproteobacteria</taxon>
        <taxon>Pseudomonadales</taxon>
        <taxon>Pseudomonadaceae</taxon>
        <taxon>Pseudomonas</taxon>
    </lineage>
</organism>
<sequence>MKWSVVSPLRIAVLDDHSLIQLALKLRLSREADLKVVGVYSNSQDLLLALSELEVDLLILDYILGDSELDGLNLLRMIRRRYPELLVLISSSVEKPSVVNLTLNAGASGFFGKSEEVERLVDAVRKVAAGETYISPLLAYELGRAPNAAREQVTDDRARGGEVLLSDPILSPKEQEVLRCCLEGMSVSQIAHKFSRSMKTISGQKQSAFRKLGVRTDAELFKLEQSLKRL</sequence>
<dbReference type="AlphaFoldDB" id="A0AB33X0E7"/>
<keyword evidence="1 3" id="KW-0597">Phosphoprotein</keyword>
<dbReference type="InterPro" id="IPR016032">
    <property type="entry name" value="Sig_transdc_resp-reg_C-effctor"/>
</dbReference>
<evidence type="ECO:0000256" key="3">
    <source>
        <dbReference type="PROSITE-ProRule" id="PRU00169"/>
    </source>
</evidence>
<dbReference type="SMART" id="SM00448">
    <property type="entry name" value="REC"/>
    <property type="match status" value="1"/>
</dbReference>
<dbReference type="PANTHER" id="PTHR45566:SF1">
    <property type="entry name" value="HTH-TYPE TRANSCRIPTIONAL REGULATOR YHJB-RELATED"/>
    <property type="match status" value="1"/>
</dbReference>
<dbReference type="GO" id="GO:0000160">
    <property type="term" value="P:phosphorelay signal transduction system"/>
    <property type="evidence" value="ECO:0007669"/>
    <property type="project" value="InterPro"/>
</dbReference>
<dbReference type="SUPFAM" id="SSF46894">
    <property type="entry name" value="C-terminal effector domain of the bipartite response regulators"/>
    <property type="match status" value="1"/>
</dbReference>
<dbReference type="Pfam" id="PF00196">
    <property type="entry name" value="GerE"/>
    <property type="match status" value="1"/>
</dbReference>
<gene>
    <name evidence="6" type="ORF">PchlO6_6084</name>
</gene>
<dbReference type="EMBL" id="AHOT01000001">
    <property type="protein sequence ID" value="EIM18973.1"/>
    <property type="molecule type" value="Genomic_DNA"/>
</dbReference>
<comment type="caution">
    <text evidence="6">The sequence shown here is derived from an EMBL/GenBank/DDBJ whole genome shotgun (WGS) entry which is preliminary data.</text>
</comment>
<dbReference type="GO" id="GO:0003677">
    <property type="term" value="F:DNA binding"/>
    <property type="evidence" value="ECO:0007669"/>
    <property type="project" value="UniProtKB-KW"/>
</dbReference>
<dbReference type="GO" id="GO:0006355">
    <property type="term" value="P:regulation of DNA-templated transcription"/>
    <property type="evidence" value="ECO:0007669"/>
    <property type="project" value="InterPro"/>
</dbReference>
<proteinExistence type="predicted"/>
<feature type="domain" description="Response regulatory" evidence="5">
    <location>
        <begin position="10"/>
        <end position="128"/>
    </location>
</feature>
<evidence type="ECO:0000256" key="2">
    <source>
        <dbReference type="ARBA" id="ARBA00023125"/>
    </source>
</evidence>
<feature type="modified residue" description="4-aspartylphosphate" evidence="3">
    <location>
        <position position="61"/>
    </location>
</feature>
<dbReference type="Pfam" id="PF00072">
    <property type="entry name" value="Response_reg"/>
    <property type="match status" value="1"/>
</dbReference>
<dbReference type="Proteomes" id="UP000003790">
    <property type="component" value="Chromosome"/>
</dbReference>
<dbReference type="Gene3D" id="3.40.50.2300">
    <property type="match status" value="1"/>
</dbReference>
<protein>
    <submittedName>
        <fullName evidence="6">DNA-binding response regulator, LuxR family</fullName>
    </submittedName>
</protein>
<dbReference type="SMART" id="SM00421">
    <property type="entry name" value="HTH_LUXR"/>
    <property type="match status" value="1"/>
</dbReference>
<dbReference type="InterPro" id="IPR058245">
    <property type="entry name" value="NreC/VraR/RcsB-like_REC"/>
</dbReference>
<evidence type="ECO:0000259" key="5">
    <source>
        <dbReference type="PROSITE" id="PS50110"/>
    </source>
</evidence>
<evidence type="ECO:0000313" key="7">
    <source>
        <dbReference type="Proteomes" id="UP000003790"/>
    </source>
</evidence>
<dbReference type="PROSITE" id="PS00622">
    <property type="entry name" value="HTH_LUXR_1"/>
    <property type="match status" value="1"/>
</dbReference>
<evidence type="ECO:0000259" key="4">
    <source>
        <dbReference type="PROSITE" id="PS50043"/>
    </source>
</evidence>
<evidence type="ECO:0000313" key="6">
    <source>
        <dbReference type="EMBL" id="EIM18973.1"/>
    </source>
</evidence>
<evidence type="ECO:0000256" key="1">
    <source>
        <dbReference type="ARBA" id="ARBA00022553"/>
    </source>
</evidence>
<accession>A0AB33X0E7</accession>
<dbReference type="SUPFAM" id="SSF52172">
    <property type="entry name" value="CheY-like"/>
    <property type="match status" value="1"/>
</dbReference>
<dbReference type="PROSITE" id="PS50043">
    <property type="entry name" value="HTH_LUXR_2"/>
    <property type="match status" value="1"/>
</dbReference>
<dbReference type="RefSeq" id="WP_009051511.1">
    <property type="nucleotide sequence ID" value="NZ_CM001490.1"/>
</dbReference>
<name>A0AB33X0E7_9PSED</name>
<reference evidence="6 7" key="1">
    <citation type="journal article" date="2012" name="PLoS Genet.">
        <title>Comparative Genomics of Plant-Associated Pseudomonas spp.: Insights into Diversity and Inheritance of Traits Involved in Multitrophic Interactions.</title>
        <authorList>
            <person name="Loper J.E."/>
            <person name="Hassan K.A."/>
            <person name="Mavrodi D.V."/>
            <person name="Davis E.W.II."/>
            <person name="Lim C.K."/>
            <person name="Shaffer B.T."/>
            <person name="Elbourne L.D."/>
            <person name="Stockwell V.O."/>
            <person name="Hartney S.L."/>
            <person name="Breakwell K."/>
            <person name="Henkels M.D."/>
            <person name="Tetu S.G."/>
            <person name="Rangel L.I."/>
            <person name="Kidarsa T.A."/>
            <person name="Wilson N.L."/>
            <person name="van de Mortel J.E."/>
            <person name="Song C."/>
            <person name="Blumhagen R."/>
            <person name="Radune D."/>
            <person name="Hostetler J.B."/>
            <person name="Brinkac L.M."/>
            <person name="Durkin A.S."/>
            <person name="Kluepfel D.A."/>
            <person name="Wechter W.P."/>
            <person name="Anderson A.J."/>
            <person name="Kim Y.C."/>
            <person name="Pierson L.S.III."/>
            <person name="Pierson E.A."/>
            <person name="Lindow S.E."/>
            <person name="Kobayashi D.Y."/>
            <person name="Raaijmakers J.M."/>
            <person name="Weller D.M."/>
            <person name="Thomashow L.S."/>
            <person name="Allen A.E."/>
            <person name="Paulsen I.T."/>
        </authorList>
    </citation>
    <scope>NUCLEOTIDE SEQUENCE [LARGE SCALE GENOMIC DNA]</scope>
    <source>
        <strain evidence="6 7">O6</strain>
    </source>
</reference>
<dbReference type="InterPro" id="IPR011006">
    <property type="entry name" value="CheY-like_superfamily"/>
</dbReference>
<dbReference type="InterPro" id="IPR001789">
    <property type="entry name" value="Sig_transdc_resp-reg_receiver"/>
</dbReference>
<dbReference type="PROSITE" id="PS50110">
    <property type="entry name" value="RESPONSE_REGULATORY"/>
    <property type="match status" value="1"/>
</dbReference>
<dbReference type="PRINTS" id="PR00038">
    <property type="entry name" value="HTHLUXR"/>
</dbReference>
<dbReference type="CDD" id="cd06170">
    <property type="entry name" value="LuxR_C_like"/>
    <property type="match status" value="1"/>
</dbReference>
<dbReference type="CDD" id="cd17535">
    <property type="entry name" value="REC_NarL-like"/>
    <property type="match status" value="1"/>
</dbReference>
<dbReference type="InterPro" id="IPR000792">
    <property type="entry name" value="Tscrpt_reg_LuxR_C"/>
</dbReference>
<dbReference type="InterPro" id="IPR051015">
    <property type="entry name" value="EvgA-like"/>
</dbReference>
<keyword evidence="2 6" id="KW-0238">DNA-binding</keyword>
<dbReference type="PANTHER" id="PTHR45566">
    <property type="entry name" value="HTH-TYPE TRANSCRIPTIONAL REGULATOR YHJB-RELATED"/>
    <property type="match status" value="1"/>
</dbReference>
<feature type="domain" description="HTH luxR-type" evidence="4">
    <location>
        <begin position="163"/>
        <end position="228"/>
    </location>
</feature>